<accession>W4K209</accession>
<proteinExistence type="predicted"/>
<evidence type="ECO:0000313" key="1">
    <source>
        <dbReference type="EMBL" id="ETW79827.1"/>
    </source>
</evidence>
<reference evidence="1 2" key="1">
    <citation type="journal article" date="2012" name="New Phytol.">
        <title>Insight into trade-off between wood decay and parasitism from the genome of a fungal forest pathogen.</title>
        <authorList>
            <person name="Olson A."/>
            <person name="Aerts A."/>
            <person name="Asiegbu F."/>
            <person name="Belbahri L."/>
            <person name="Bouzid O."/>
            <person name="Broberg A."/>
            <person name="Canback B."/>
            <person name="Coutinho P.M."/>
            <person name="Cullen D."/>
            <person name="Dalman K."/>
            <person name="Deflorio G."/>
            <person name="van Diepen L.T."/>
            <person name="Dunand C."/>
            <person name="Duplessis S."/>
            <person name="Durling M."/>
            <person name="Gonthier P."/>
            <person name="Grimwood J."/>
            <person name="Fossdal C.G."/>
            <person name="Hansson D."/>
            <person name="Henrissat B."/>
            <person name="Hietala A."/>
            <person name="Himmelstrand K."/>
            <person name="Hoffmeister D."/>
            <person name="Hogberg N."/>
            <person name="James T.Y."/>
            <person name="Karlsson M."/>
            <person name="Kohler A."/>
            <person name="Kues U."/>
            <person name="Lee Y.H."/>
            <person name="Lin Y.C."/>
            <person name="Lind M."/>
            <person name="Lindquist E."/>
            <person name="Lombard V."/>
            <person name="Lucas S."/>
            <person name="Lunden K."/>
            <person name="Morin E."/>
            <person name="Murat C."/>
            <person name="Park J."/>
            <person name="Raffaello T."/>
            <person name="Rouze P."/>
            <person name="Salamov A."/>
            <person name="Schmutz J."/>
            <person name="Solheim H."/>
            <person name="Stahlberg J."/>
            <person name="Velez H."/>
            <person name="de Vries R.P."/>
            <person name="Wiebenga A."/>
            <person name="Woodward S."/>
            <person name="Yakovlev I."/>
            <person name="Garbelotto M."/>
            <person name="Martin F."/>
            <person name="Grigoriev I.V."/>
            <person name="Stenlid J."/>
        </authorList>
    </citation>
    <scope>NUCLEOTIDE SEQUENCE [LARGE SCALE GENOMIC DNA]</scope>
    <source>
        <strain evidence="1 2">TC 32-1</strain>
    </source>
</reference>
<dbReference type="InParanoid" id="W4K209"/>
<dbReference type="GeneID" id="20670910"/>
<name>W4K209_HETIT</name>
<dbReference type="HOGENOM" id="CLU_2671362_0_0_1"/>
<dbReference type="Proteomes" id="UP000030671">
    <property type="component" value="Unassembled WGS sequence"/>
</dbReference>
<keyword evidence="2" id="KW-1185">Reference proteome</keyword>
<protein>
    <submittedName>
        <fullName evidence="1">Uncharacterized protein</fullName>
    </submittedName>
</protein>
<dbReference type="EMBL" id="KI925460">
    <property type="protein sequence ID" value="ETW79827.1"/>
    <property type="molecule type" value="Genomic_DNA"/>
</dbReference>
<gene>
    <name evidence="1" type="ORF">HETIRDRAFT_322797</name>
</gene>
<dbReference type="AlphaFoldDB" id="W4K209"/>
<dbReference type="KEGG" id="hir:HETIRDRAFT_322797"/>
<dbReference type="RefSeq" id="XP_009548372.1">
    <property type="nucleotide sequence ID" value="XM_009550077.1"/>
</dbReference>
<organism evidence="1 2">
    <name type="scientific">Heterobasidion irregulare (strain TC 32-1)</name>
    <dbReference type="NCBI Taxonomy" id="747525"/>
    <lineage>
        <taxon>Eukaryota</taxon>
        <taxon>Fungi</taxon>
        <taxon>Dikarya</taxon>
        <taxon>Basidiomycota</taxon>
        <taxon>Agaricomycotina</taxon>
        <taxon>Agaricomycetes</taxon>
        <taxon>Russulales</taxon>
        <taxon>Bondarzewiaceae</taxon>
        <taxon>Heterobasidion</taxon>
        <taxon>Heterobasidion annosum species complex</taxon>
    </lineage>
</organism>
<sequence>MTLVPHPRPTPFRILHSRKILVILLRRVPFFLQILRFVSVVTMRNIMSLQEDPIVLRLGTLRGLIMVPSRVQQVQ</sequence>
<evidence type="ECO:0000313" key="2">
    <source>
        <dbReference type="Proteomes" id="UP000030671"/>
    </source>
</evidence>